<protein>
    <submittedName>
        <fullName evidence="2">Uncharacterized protein</fullName>
    </submittedName>
</protein>
<comment type="caution">
    <text evidence="2">The sequence shown here is derived from an EMBL/GenBank/DDBJ whole genome shotgun (WGS) entry which is preliminary data.</text>
</comment>
<sequence length="53" mass="6216">QPRSPRPPSARRRLETRTWRAIRRRSTLPSCPRRQTPDPCWAPSSAPLSTHRQ</sequence>
<accession>A0A9W7XTA8</accession>
<name>A0A9W7XTA8_9FUNG</name>
<gene>
    <name evidence="2" type="ORF">LPJ61_006862</name>
</gene>
<keyword evidence="3" id="KW-1185">Reference proteome</keyword>
<proteinExistence type="predicted"/>
<reference evidence="2" key="1">
    <citation type="submission" date="2022-07" db="EMBL/GenBank/DDBJ databases">
        <title>Phylogenomic reconstructions and comparative analyses of Kickxellomycotina fungi.</title>
        <authorList>
            <person name="Reynolds N.K."/>
            <person name="Stajich J.E."/>
            <person name="Barry K."/>
            <person name="Grigoriev I.V."/>
            <person name="Crous P."/>
            <person name="Smith M.E."/>
        </authorList>
    </citation>
    <scope>NUCLEOTIDE SEQUENCE</scope>
    <source>
        <strain evidence="2">BCRC 34381</strain>
    </source>
</reference>
<evidence type="ECO:0000313" key="2">
    <source>
        <dbReference type="EMBL" id="KAJ1718097.1"/>
    </source>
</evidence>
<dbReference type="EMBL" id="JANBOI010003883">
    <property type="protein sequence ID" value="KAJ1718097.1"/>
    <property type="molecule type" value="Genomic_DNA"/>
</dbReference>
<evidence type="ECO:0000313" key="3">
    <source>
        <dbReference type="Proteomes" id="UP001143981"/>
    </source>
</evidence>
<dbReference type="Proteomes" id="UP001143981">
    <property type="component" value="Unassembled WGS sequence"/>
</dbReference>
<dbReference type="AlphaFoldDB" id="A0A9W7XTA8"/>
<evidence type="ECO:0000256" key="1">
    <source>
        <dbReference type="SAM" id="MobiDB-lite"/>
    </source>
</evidence>
<feature type="region of interest" description="Disordered" evidence="1">
    <location>
        <begin position="1"/>
        <end position="53"/>
    </location>
</feature>
<feature type="non-terminal residue" evidence="2">
    <location>
        <position position="53"/>
    </location>
</feature>
<organism evidence="2 3">
    <name type="scientific">Coemansia biformis</name>
    <dbReference type="NCBI Taxonomy" id="1286918"/>
    <lineage>
        <taxon>Eukaryota</taxon>
        <taxon>Fungi</taxon>
        <taxon>Fungi incertae sedis</taxon>
        <taxon>Zoopagomycota</taxon>
        <taxon>Kickxellomycotina</taxon>
        <taxon>Kickxellomycetes</taxon>
        <taxon>Kickxellales</taxon>
        <taxon>Kickxellaceae</taxon>
        <taxon>Coemansia</taxon>
    </lineage>
</organism>
<feature type="non-terminal residue" evidence="2">
    <location>
        <position position="1"/>
    </location>
</feature>